<dbReference type="PANTHER" id="PTHR10497">
    <property type="entry name" value="60S RIBOSOMAL PROTEIN L27"/>
    <property type="match status" value="1"/>
</dbReference>
<keyword evidence="6" id="KW-1185">Reference proteome</keyword>
<dbReference type="PROSITE" id="PS01107">
    <property type="entry name" value="RIBOSOMAL_L27E"/>
    <property type="match status" value="1"/>
</dbReference>
<dbReference type="CDD" id="cd06090">
    <property type="entry name" value="KOW_RPL27"/>
    <property type="match status" value="1"/>
</dbReference>
<gene>
    <name evidence="5" type="ORF">EC957_004563</name>
</gene>
<dbReference type="InterPro" id="IPR041991">
    <property type="entry name" value="Ribosomal_eL27_KOW"/>
</dbReference>
<dbReference type="Gene3D" id="2.30.30.770">
    <property type="match status" value="1"/>
</dbReference>
<dbReference type="Pfam" id="PF01777">
    <property type="entry name" value="Ribosomal_L27e"/>
    <property type="match status" value="1"/>
</dbReference>
<evidence type="ECO:0000256" key="4">
    <source>
        <dbReference type="RuleBase" id="RU000575"/>
    </source>
</evidence>
<proteinExistence type="inferred from homology"/>
<evidence type="ECO:0000256" key="1">
    <source>
        <dbReference type="ARBA" id="ARBA00009124"/>
    </source>
</evidence>
<dbReference type="InterPro" id="IPR001141">
    <property type="entry name" value="Ribosomal_eL27"/>
</dbReference>
<keyword evidence="2 4" id="KW-0689">Ribosomal protein</keyword>
<sequence>MDSPSASASANNDSIKPSYFDIAKPISIPNNTPGRINTGVCSMLANEDMDESALPEFLQSFQDVGISDARLRQFTWLHPKNYSSDGSLSDDYILSPYGTSVSSPRGDEWEIIDSGPRKSIDELWDEVFEYKERIKILERAHQQEQEDTSLQAQFDACNDYVVRDDDNDESQTPTFASASTSTTAGIGGMGAMTQVDKTVVYASRKGVVVILNGRYAGKKAVVGSKERGYGHAIVAGVERYPLKITKNMGKKRIAKRSKVKPFIKVINYNHMMPTRYGLELENLKSVLTVDSFKEPTQREEAKKAIKKLFEERYNSGKNKWFFSKLRF</sequence>
<comment type="caution">
    <text evidence="5">The sequence shown here is derived from an EMBL/GenBank/DDBJ whole genome shotgun (WGS) entry which is preliminary data.</text>
</comment>
<dbReference type="GO" id="GO:0006412">
    <property type="term" value="P:translation"/>
    <property type="evidence" value="ECO:0007669"/>
    <property type="project" value="InterPro"/>
</dbReference>
<name>A0A9P6F1W2_9FUNG</name>
<dbReference type="FunFam" id="2.30.30.770:FF:000001">
    <property type="entry name" value="60S ribosomal protein L27"/>
    <property type="match status" value="1"/>
</dbReference>
<dbReference type="SUPFAM" id="SSF50104">
    <property type="entry name" value="Translation proteins SH3-like domain"/>
    <property type="match status" value="1"/>
</dbReference>
<dbReference type="Proteomes" id="UP000723463">
    <property type="component" value="Unassembled WGS sequence"/>
</dbReference>
<evidence type="ECO:0000313" key="6">
    <source>
        <dbReference type="Proteomes" id="UP000723463"/>
    </source>
</evidence>
<protein>
    <recommendedName>
        <fullName evidence="4">60S ribosomal protein L27</fullName>
    </recommendedName>
</protein>
<evidence type="ECO:0000256" key="3">
    <source>
        <dbReference type="ARBA" id="ARBA00023274"/>
    </source>
</evidence>
<comment type="similarity">
    <text evidence="1 4">Belongs to the eukaryotic ribosomal protein eL27 family.</text>
</comment>
<keyword evidence="3 4" id="KW-0687">Ribonucleoprotein</keyword>
<accession>A0A9P6F1W2</accession>
<dbReference type="EMBL" id="JAAAXW010000210">
    <property type="protein sequence ID" value="KAF9540204.1"/>
    <property type="molecule type" value="Genomic_DNA"/>
</dbReference>
<dbReference type="InterPro" id="IPR038655">
    <property type="entry name" value="Ribosomal_eL27_sf"/>
</dbReference>
<organism evidence="5 6">
    <name type="scientific">Mortierella hygrophila</name>
    <dbReference type="NCBI Taxonomy" id="979708"/>
    <lineage>
        <taxon>Eukaryota</taxon>
        <taxon>Fungi</taxon>
        <taxon>Fungi incertae sedis</taxon>
        <taxon>Mucoromycota</taxon>
        <taxon>Mortierellomycotina</taxon>
        <taxon>Mortierellomycetes</taxon>
        <taxon>Mortierellales</taxon>
        <taxon>Mortierellaceae</taxon>
        <taxon>Mortierella</taxon>
    </lineage>
</organism>
<evidence type="ECO:0000256" key="2">
    <source>
        <dbReference type="ARBA" id="ARBA00022980"/>
    </source>
</evidence>
<dbReference type="GO" id="GO:1990904">
    <property type="term" value="C:ribonucleoprotein complex"/>
    <property type="evidence" value="ECO:0007669"/>
    <property type="project" value="UniProtKB-KW"/>
</dbReference>
<dbReference type="InterPro" id="IPR018262">
    <property type="entry name" value="Ribosomal_eL27_CS"/>
</dbReference>
<evidence type="ECO:0000313" key="5">
    <source>
        <dbReference type="EMBL" id="KAF9540204.1"/>
    </source>
</evidence>
<dbReference type="AlphaFoldDB" id="A0A9P6F1W2"/>
<dbReference type="InterPro" id="IPR008991">
    <property type="entry name" value="Translation_prot_SH3-like_sf"/>
</dbReference>
<dbReference type="GO" id="GO:0005840">
    <property type="term" value="C:ribosome"/>
    <property type="evidence" value="ECO:0007669"/>
    <property type="project" value="UniProtKB-KW"/>
</dbReference>
<reference evidence="5" key="1">
    <citation type="journal article" date="2020" name="Fungal Divers.">
        <title>Resolving the Mortierellaceae phylogeny through synthesis of multi-gene phylogenetics and phylogenomics.</title>
        <authorList>
            <person name="Vandepol N."/>
            <person name="Liber J."/>
            <person name="Desiro A."/>
            <person name="Na H."/>
            <person name="Kennedy M."/>
            <person name="Barry K."/>
            <person name="Grigoriev I.V."/>
            <person name="Miller A.N."/>
            <person name="O'Donnell K."/>
            <person name="Stajich J.E."/>
            <person name="Bonito G."/>
        </authorList>
    </citation>
    <scope>NUCLEOTIDE SEQUENCE</scope>
    <source>
        <strain evidence="5">NRRL 2591</strain>
    </source>
</reference>
<dbReference type="GO" id="GO:0003735">
    <property type="term" value="F:structural constituent of ribosome"/>
    <property type="evidence" value="ECO:0007669"/>
    <property type="project" value="InterPro"/>
</dbReference>